<dbReference type="PANTHER" id="PTHR11353">
    <property type="entry name" value="CHAPERONIN"/>
    <property type="match status" value="1"/>
</dbReference>
<evidence type="ECO:0000256" key="4">
    <source>
        <dbReference type="ARBA" id="ARBA00023186"/>
    </source>
</evidence>
<reference evidence="6 7" key="1">
    <citation type="journal article" date="2020" name="bioRxiv">
        <title>Metabolic contributions of an alphaproteobacterial endosymbiont in the apicomplexan Cardiosporidium cionae.</title>
        <authorList>
            <person name="Hunter E.S."/>
            <person name="Paight C.J."/>
            <person name="Lane C.E."/>
        </authorList>
    </citation>
    <scope>NUCLEOTIDE SEQUENCE [LARGE SCALE GENOMIC DNA]</scope>
    <source>
        <strain evidence="6">ESH_2018</strain>
    </source>
</reference>
<protein>
    <submittedName>
        <fullName evidence="6">T-complex protein beta subunit</fullName>
    </submittedName>
</protein>
<dbReference type="PROSITE" id="PS00751">
    <property type="entry name" value="TCP1_2"/>
    <property type="match status" value="1"/>
</dbReference>
<evidence type="ECO:0000313" key="7">
    <source>
        <dbReference type="Proteomes" id="UP000823046"/>
    </source>
</evidence>
<keyword evidence="2 5" id="KW-0547">Nucleotide-binding</keyword>
<dbReference type="InterPro" id="IPR002423">
    <property type="entry name" value="Cpn60/GroEL/TCP-1"/>
</dbReference>
<name>A0ABQ7J469_9APIC</name>
<evidence type="ECO:0000313" key="6">
    <source>
        <dbReference type="EMBL" id="KAF8817859.1"/>
    </source>
</evidence>
<feature type="non-terminal residue" evidence="6">
    <location>
        <position position="156"/>
    </location>
</feature>
<comment type="similarity">
    <text evidence="1 5">Belongs to the TCP-1 chaperonin family.</text>
</comment>
<dbReference type="InterPro" id="IPR027413">
    <property type="entry name" value="GROEL-like_equatorial_sf"/>
</dbReference>
<dbReference type="SUPFAM" id="SSF48592">
    <property type="entry name" value="GroEL equatorial domain-like"/>
    <property type="match status" value="1"/>
</dbReference>
<dbReference type="PRINTS" id="PR00304">
    <property type="entry name" value="TCOMPLEXTCP1"/>
</dbReference>
<evidence type="ECO:0000256" key="3">
    <source>
        <dbReference type="ARBA" id="ARBA00022840"/>
    </source>
</evidence>
<keyword evidence="7" id="KW-1185">Reference proteome</keyword>
<gene>
    <name evidence="6" type="ORF">IE077_004516</name>
</gene>
<dbReference type="Pfam" id="PF00118">
    <property type="entry name" value="Cpn60_TCP1"/>
    <property type="match status" value="1"/>
</dbReference>
<accession>A0ABQ7J469</accession>
<evidence type="ECO:0000256" key="1">
    <source>
        <dbReference type="ARBA" id="ARBA00008020"/>
    </source>
</evidence>
<sequence length="156" mass="16825">MIQYFIGAISVGDLIKSTLGPKGMDKILQPMNMEGSRPDKPVITNDGATILKSIWLDNPAAKILVDTSMQQDAQCGDGTTGVVVLAAELLRNAEIIVEKQIHPQIVCRGFRLALAAARDALDAVALDNGDDPILFKENLKNIALTTLSSKMLTHEK</sequence>
<dbReference type="EMBL" id="JADAQX010001315">
    <property type="protein sequence ID" value="KAF8817859.1"/>
    <property type="molecule type" value="Genomic_DNA"/>
</dbReference>
<dbReference type="InterPro" id="IPR002194">
    <property type="entry name" value="Chaperonin_TCP-1_CS"/>
</dbReference>
<organism evidence="6 7">
    <name type="scientific">Cardiosporidium cionae</name>
    <dbReference type="NCBI Taxonomy" id="476202"/>
    <lineage>
        <taxon>Eukaryota</taxon>
        <taxon>Sar</taxon>
        <taxon>Alveolata</taxon>
        <taxon>Apicomplexa</taxon>
        <taxon>Aconoidasida</taxon>
        <taxon>Nephromycida</taxon>
        <taxon>Cardiosporidium</taxon>
    </lineage>
</organism>
<dbReference type="Proteomes" id="UP000823046">
    <property type="component" value="Unassembled WGS sequence"/>
</dbReference>
<evidence type="ECO:0000256" key="5">
    <source>
        <dbReference type="RuleBase" id="RU004187"/>
    </source>
</evidence>
<comment type="caution">
    <text evidence="6">The sequence shown here is derived from an EMBL/GenBank/DDBJ whole genome shotgun (WGS) entry which is preliminary data.</text>
</comment>
<keyword evidence="3 5" id="KW-0067">ATP-binding</keyword>
<dbReference type="InterPro" id="IPR017998">
    <property type="entry name" value="Chaperone_TCP-1"/>
</dbReference>
<evidence type="ECO:0000256" key="2">
    <source>
        <dbReference type="ARBA" id="ARBA00022741"/>
    </source>
</evidence>
<dbReference type="Gene3D" id="3.30.260.10">
    <property type="entry name" value="TCP-1-like chaperonin intermediate domain"/>
    <property type="match status" value="1"/>
</dbReference>
<dbReference type="InterPro" id="IPR027410">
    <property type="entry name" value="TCP-1-like_intermed_sf"/>
</dbReference>
<proteinExistence type="inferred from homology"/>
<keyword evidence="4 5" id="KW-0143">Chaperone</keyword>
<dbReference type="PROSITE" id="PS00750">
    <property type="entry name" value="TCP1_1"/>
    <property type="match status" value="1"/>
</dbReference>
<dbReference type="Gene3D" id="1.10.560.10">
    <property type="entry name" value="GroEL-like equatorial domain"/>
    <property type="match status" value="1"/>
</dbReference>